<dbReference type="InterPro" id="IPR000433">
    <property type="entry name" value="Znf_ZZ"/>
</dbReference>
<dbReference type="PROSITE" id="PS50135">
    <property type="entry name" value="ZF_ZZ_2"/>
    <property type="match status" value="1"/>
</dbReference>
<comment type="subcellular location">
    <subcellularLocation>
        <location evidence="1">Nucleus</location>
    </subcellularLocation>
</comment>
<evidence type="ECO:0000256" key="4">
    <source>
        <dbReference type="ARBA" id="ARBA00022833"/>
    </source>
</evidence>
<dbReference type="EMBL" id="VYZN01000027">
    <property type="protein sequence ID" value="KAE9535030.1"/>
    <property type="molecule type" value="Genomic_DNA"/>
</dbReference>
<dbReference type="GO" id="GO:0005634">
    <property type="term" value="C:nucleus"/>
    <property type="evidence" value="ECO:0007669"/>
    <property type="project" value="UniProtKB-SubCell"/>
</dbReference>
<dbReference type="SMART" id="SM00717">
    <property type="entry name" value="SANT"/>
    <property type="match status" value="1"/>
</dbReference>
<dbReference type="PANTHER" id="PTHR22705">
    <property type="entry name" value="ZINC FINGER, ZZ DOMAIN CONTAINING 3"/>
    <property type="match status" value="1"/>
</dbReference>
<feature type="domain" description="ZZ-type" evidence="7">
    <location>
        <begin position="295"/>
        <end position="359"/>
    </location>
</feature>
<comment type="caution">
    <text evidence="8">The sequence shown here is derived from an EMBL/GenBank/DDBJ whole genome shotgun (WGS) entry which is preliminary data.</text>
</comment>
<evidence type="ECO:0000313" key="8">
    <source>
        <dbReference type="EMBL" id="KAE9535030.1"/>
    </source>
</evidence>
<dbReference type="GO" id="GO:0008270">
    <property type="term" value="F:zinc ion binding"/>
    <property type="evidence" value="ECO:0007669"/>
    <property type="project" value="UniProtKB-KW"/>
</dbReference>
<keyword evidence="4" id="KW-0862">Zinc</keyword>
<evidence type="ECO:0000256" key="5">
    <source>
        <dbReference type="PROSITE-ProRule" id="PRU00228"/>
    </source>
</evidence>
<dbReference type="SUPFAM" id="SSF46689">
    <property type="entry name" value="Homeodomain-like"/>
    <property type="match status" value="1"/>
</dbReference>
<gene>
    <name evidence="8" type="ORF">AGLY_008322</name>
</gene>
<protein>
    <recommendedName>
        <fullName evidence="7">ZZ-type domain-containing protein</fullName>
    </recommendedName>
</protein>
<dbReference type="InterPro" id="IPR043145">
    <property type="entry name" value="Znf_ZZ_sf"/>
</dbReference>
<dbReference type="GO" id="GO:0070461">
    <property type="term" value="C:SAGA-type complex"/>
    <property type="evidence" value="ECO:0007669"/>
    <property type="project" value="UniProtKB-ARBA"/>
</dbReference>
<feature type="region of interest" description="Disordered" evidence="6">
    <location>
        <begin position="127"/>
        <end position="148"/>
    </location>
</feature>
<name>A0A6G0TNS6_APHGL</name>
<dbReference type="InterPro" id="IPR009057">
    <property type="entry name" value="Homeodomain-like_sf"/>
</dbReference>
<dbReference type="PANTHER" id="PTHR22705:SF0">
    <property type="entry name" value="ZZ-TYPE ZINC FINGER-CONTAINING PROTEIN 3"/>
    <property type="match status" value="1"/>
</dbReference>
<accession>A0A6G0TNS6</accession>
<keyword evidence="9" id="KW-1185">Reference proteome</keyword>
<dbReference type="Proteomes" id="UP000475862">
    <property type="component" value="Unassembled WGS sequence"/>
</dbReference>
<dbReference type="InterPro" id="IPR037830">
    <property type="entry name" value="ZZZ3"/>
</dbReference>
<evidence type="ECO:0000256" key="2">
    <source>
        <dbReference type="ARBA" id="ARBA00022723"/>
    </source>
</evidence>
<dbReference type="AlphaFoldDB" id="A0A6G0TNS6"/>
<organism evidence="8 9">
    <name type="scientific">Aphis glycines</name>
    <name type="common">Soybean aphid</name>
    <dbReference type="NCBI Taxonomy" id="307491"/>
    <lineage>
        <taxon>Eukaryota</taxon>
        <taxon>Metazoa</taxon>
        <taxon>Ecdysozoa</taxon>
        <taxon>Arthropoda</taxon>
        <taxon>Hexapoda</taxon>
        <taxon>Insecta</taxon>
        <taxon>Pterygota</taxon>
        <taxon>Neoptera</taxon>
        <taxon>Paraneoptera</taxon>
        <taxon>Hemiptera</taxon>
        <taxon>Sternorrhyncha</taxon>
        <taxon>Aphidomorpha</taxon>
        <taxon>Aphidoidea</taxon>
        <taxon>Aphididae</taxon>
        <taxon>Aphidini</taxon>
        <taxon>Aphis</taxon>
        <taxon>Aphis</taxon>
    </lineage>
</organism>
<evidence type="ECO:0000256" key="1">
    <source>
        <dbReference type="ARBA" id="ARBA00004123"/>
    </source>
</evidence>
<evidence type="ECO:0000259" key="7">
    <source>
        <dbReference type="PROSITE" id="PS50135"/>
    </source>
</evidence>
<evidence type="ECO:0000256" key="6">
    <source>
        <dbReference type="SAM" id="MobiDB-lite"/>
    </source>
</evidence>
<dbReference type="Gene3D" id="1.10.10.60">
    <property type="entry name" value="Homeodomain-like"/>
    <property type="match status" value="1"/>
</dbReference>
<sequence>MDEQFNNTAISDSKSLEATEFYFETDFYLLKNNQDYKNLLKSLAILEVQRCTTIQNIEKLAVLKDNLSKNPSLALKKILKRDEITTLKSVNIQTLPNIDWSVYITNDETENERIKQVCDINLRHKNVSDKQESQTNNTSSEMEKPETFKKPWTVEEQLRLEELLIEFPPERNESNRYRKIADALGTRNLRQVCSRVQKYNMKMKKVGSIKTINANSKNLNKKTVSLSHKNIGALLKPTTFIPSTTLIDDVDVYNANRNNFNVSHKNIEMPNKTKLEILSEVLKDKLTEKNNPIVHVDFTCCVCQSSPIVGTRWNCNDCPAIGKSSNFCSDCIVDTVRNILETPPHPMDHIVTPIRIVQENDDNVDNLVDQNYVPLVFKTQNYLDPNFMV</sequence>
<keyword evidence="2" id="KW-0479">Metal-binding</keyword>
<dbReference type="SUPFAM" id="SSF57850">
    <property type="entry name" value="RING/U-box"/>
    <property type="match status" value="1"/>
</dbReference>
<evidence type="ECO:0000256" key="3">
    <source>
        <dbReference type="ARBA" id="ARBA00022771"/>
    </source>
</evidence>
<reference evidence="8 9" key="1">
    <citation type="submission" date="2019-08" db="EMBL/GenBank/DDBJ databases">
        <title>The genome of the soybean aphid Biotype 1, its phylome, world population structure and adaptation to the North American continent.</title>
        <authorList>
            <person name="Giordano R."/>
            <person name="Donthu R.K."/>
            <person name="Hernandez A.G."/>
            <person name="Wright C.L."/>
            <person name="Zimin A.V."/>
        </authorList>
    </citation>
    <scope>NUCLEOTIDE SEQUENCE [LARGE SCALE GENOMIC DNA]</scope>
    <source>
        <tissue evidence="8">Whole aphids</tissue>
    </source>
</reference>
<dbReference type="Gene3D" id="3.30.60.90">
    <property type="match status" value="1"/>
</dbReference>
<dbReference type="InterPro" id="IPR001005">
    <property type="entry name" value="SANT/Myb"/>
</dbReference>
<keyword evidence="3 5" id="KW-0863">Zinc-finger</keyword>
<evidence type="ECO:0000313" key="9">
    <source>
        <dbReference type="Proteomes" id="UP000475862"/>
    </source>
</evidence>
<dbReference type="OrthoDB" id="20473at2759"/>
<proteinExistence type="predicted"/>